<evidence type="ECO:0000259" key="7">
    <source>
        <dbReference type="Pfam" id="PF12038"/>
    </source>
</evidence>
<feature type="domain" description="tRNA-queuosine alpha-mannosyltransferase N-terminal" evidence="7">
    <location>
        <begin position="10"/>
        <end position="123"/>
    </location>
</feature>
<name>A0AAD9MQU4_RIDPI</name>
<evidence type="ECO:0000256" key="6">
    <source>
        <dbReference type="ARBA" id="ARBA00048439"/>
    </source>
</evidence>
<dbReference type="InterPro" id="IPR022701">
    <property type="entry name" value="QTMAN_N"/>
</dbReference>
<protein>
    <recommendedName>
        <fullName evidence="5">tRNA-queuosine alpha-mannosyltransferase</fullName>
        <ecNumber evidence="4">2.4.1.110</ecNumber>
    </recommendedName>
</protein>
<evidence type="ECO:0000256" key="1">
    <source>
        <dbReference type="ARBA" id="ARBA00009481"/>
    </source>
</evidence>
<comment type="caution">
    <text evidence="8">The sequence shown here is derived from an EMBL/GenBank/DDBJ whole genome shotgun (WGS) entry which is preliminary data.</text>
</comment>
<keyword evidence="2" id="KW-0328">Glycosyltransferase</keyword>
<dbReference type="PANTHER" id="PTHR13615:SF3">
    <property type="entry name" value="GLYCOSYLTRANSFERASE-LIKE DOMAIN-CONTAINING PROTEIN 1"/>
    <property type="match status" value="1"/>
</dbReference>
<evidence type="ECO:0000256" key="4">
    <source>
        <dbReference type="ARBA" id="ARBA00044517"/>
    </source>
</evidence>
<dbReference type="Pfam" id="PF12038">
    <property type="entry name" value="QTMAN_N"/>
    <property type="match status" value="1"/>
</dbReference>
<dbReference type="AlphaFoldDB" id="A0AAD9MQU4"/>
<comment type="similarity">
    <text evidence="1">Belongs to the glycosyltransferase group 1 family. Glycosyltransferase 4 subfamily.</text>
</comment>
<dbReference type="InterPro" id="IPR051862">
    <property type="entry name" value="GT-like_domain_containing_1"/>
</dbReference>
<keyword evidence="9" id="KW-1185">Reference proteome</keyword>
<evidence type="ECO:0000313" key="8">
    <source>
        <dbReference type="EMBL" id="KAK2142060.1"/>
    </source>
</evidence>
<keyword evidence="3" id="KW-0808">Transferase</keyword>
<organism evidence="8 9">
    <name type="scientific">Ridgeia piscesae</name>
    <name type="common">Tubeworm</name>
    <dbReference type="NCBI Taxonomy" id="27915"/>
    <lineage>
        <taxon>Eukaryota</taxon>
        <taxon>Metazoa</taxon>
        <taxon>Spiralia</taxon>
        <taxon>Lophotrochozoa</taxon>
        <taxon>Annelida</taxon>
        <taxon>Polychaeta</taxon>
        <taxon>Sedentaria</taxon>
        <taxon>Canalipalpata</taxon>
        <taxon>Sabellida</taxon>
        <taxon>Siboglinidae</taxon>
        <taxon>Ridgeia</taxon>
    </lineage>
</organism>
<accession>A0AAD9MQU4</accession>
<dbReference type="EMBL" id="JAODUO010005008">
    <property type="protein sequence ID" value="KAK2142060.1"/>
    <property type="molecule type" value="Genomic_DNA"/>
</dbReference>
<dbReference type="GO" id="GO:0016438">
    <property type="term" value="F:tRNA-queuosine(34) beta-mannosyltransferase activity"/>
    <property type="evidence" value="ECO:0007669"/>
    <property type="project" value="UniProtKB-EC"/>
</dbReference>
<dbReference type="PANTHER" id="PTHR13615">
    <property type="entry name" value="GLYCOSYLTRANSFERASE-LIKE 1"/>
    <property type="match status" value="1"/>
</dbReference>
<evidence type="ECO:0000256" key="3">
    <source>
        <dbReference type="ARBA" id="ARBA00022679"/>
    </source>
</evidence>
<proteinExistence type="inferred from homology"/>
<dbReference type="EC" id="2.4.1.110" evidence="4"/>
<sequence length="130" mass="15269">MACCHGDKSVLLIEPFYGGSHQQLIDLLHEDIPACKIFMLPAKKWHWRARTAALHFSQAIPHSEVYRLLFCSSVLNLAELVALRPDLGRLRKIVYFHENQLIYPVRKSQERDFQYGYNQVLTWYVPLFHT</sequence>
<evidence type="ECO:0000256" key="5">
    <source>
        <dbReference type="ARBA" id="ARBA00044539"/>
    </source>
</evidence>
<evidence type="ECO:0000256" key="2">
    <source>
        <dbReference type="ARBA" id="ARBA00022676"/>
    </source>
</evidence>
<comment type="catalytic activity">
    <reaction evidence="6">
        <text>queuosine(34) in tRNA(Asp) + GDP-alpha-D-mannose = O-4''-alpha-D-mannosylqueuosine(34) in tRNA(Asp) + GDP + H(+)</text>
        <dbReference type="Rhea" id="RHEA:12885"/>
        <dbReference type="Rhea" id="RHEA-COMP:18572"/>
        <dbReference type="Rhea" id="RHEA-COMP:18581"/>
        <dbReference type="ChEBI" id="CHEBI:15378"/>
        <dbReference type="ChEBI" id="CHEBI:57527"/>
        <dbReference type="ChEBI" id="CHEBI:58189"/>
        <dbReference type="ChEBI" id="CHEBI:194431"/>
        <dbReference type="ChEBI" id="CHEBI:194442"/>
        <dbReference type="EC" id="2.4.1.110"/>
    </reaction>
    <physiologicalReaction direction="left-to-right" evidence="6">
        <dbReference type="Rhea" id="RHEA:12886"/>
    </physiologicalReaction>
</comment>
<evidence type="ECO:0000313" key="9">
    <source>
        <dbReference type="Proteomes" id="UP001209878"/>
    </source>
</evidence>
<reference evidence="8" key="1">
    <citation type="journal article" date="2023" name="Mol. Biol. Evol.">
        <title>Third-Generation Sequencing Reveals the Adaptive Role of the Epigenome in Three Deep-Sea Polychaetes.</title>
        <authorList>
            <person name="Perez M."/>
            <person name="Aroh O."/>
            <person name="Sun Y."/>
            <person name="Lan Y."/>
            <person name="Juniper S.K."/>
            <person name="Young C.R."/>
            <person name="Angers B."/>
            <person name="Qian P.Y."/>
        </authorList>
    </citation>
    <scope>NUCLEOTIDE SEQUENCE</scope>
    <source>
        <strain evidence="8">R07B-5</strain>
    </source>
</reference>
<gene>
    <name evidence="8" type="ORF">NP493_5024g00004</name>
</gene>
<dbReference type="Proteomes" id="UP001209878">
    <property type="component" value="Unassembled WGS sequence"/>
</dbReference>